<evidence type="ECO:0000256" key="5">
    <source>
        <dbReference type="ARBA" id="ARBA00022777"/>
    </source>
</evidence>
<dbReference type="OrthoDB" id="4716121at2"/>
<evidence type="ECO:0000313" key="9">
    <source>
        <dbReference type="EMBL" id="RAY14453.1"/>
    </source>
</evidence>
<gene>
    <name evidence="9" type="ORF">DPM19_15985</name>
</gene>
<dbReference type="InterPro" id="IPR011009">
    <property type="entry name" value="Kinase-like_dom_sf"/>
</dbReference>
<reference evidence="9 10" key="1">
    <citation type="submission" date="2018-06" db="EMBL/GenBank/DDBJ databases">
        <title>Actinomadura craniellae sp. nov. isolated from marine sponge Craniella sp.</title>
        <authorList>
            <person name="Li L."/>
            <person name="Xu Q.H."/>
            <person name="Lin H.W."/>
            <person name="Lu Y.H."/>
        </authorList>
    </citation>
    <scope>NUCLEOTIDE SEQUENCE [LARGE SCALE GENOMIC DNA]</scope>
    <source>
        <strain evidence="9 10">LHW63021</strain>
    </source>
</reference>
<dbReference type="PROSITE" id="PS50011">
    <property type="entry name" value="PROTEIN_KINASE_DOM"/>
    <property type="match status" value="1"/>
</dbReference>
<dbReference type="CDD" id="cd14014">
    <property type="entry name" value="STKc_PknB_like"/>
    <property type="match status" value="1"/>
</dbReference>
<dbReference type="GO" id="GO:0005524">
    <property type="term" value="F:ATP binding"/>
    <property type="evidence" value="ECO:0007669"/>
    <property type="project" value="UniProtKB-KW"/>
</dbReference>
<dbReference type="SUPFAM" id="SSF56112">
    <property type="entry name" value="Protein kinase-like (PK-like)"/>
    <property type="match status" value="1"/>
</dbReference>
<evidence type="ECO:0000256" key="6">
    <source>
        <dbReference type="ARBA" id="ARBA00022840"/>
    </source>
</evidence>
<dbReference type="InterPro" id="IPR000719">
    <property type="entry name" value="Prot_kinase_dom"/>
</dbReference>
<evidence type="ECO:0000256" key="2">
    <source>
        <dbReference type="ARBA" id="ARBA00022527"/>
    </source>
</evidence>
<sequence>MPESTPDQKWHVSGYTELSKIGSGTQGRVVLARTDNSSHIAAIKYLDSGLLGNPRTQLLFRKEAAVLQRVASPHVARLYQYVEGPQGAAIVMEAVGGSTLRKLLDEQQVLAPEAALAMLKGSLFGLAAAHAVDVVHRDYKPANVIVQPNGQSKLVDFGIAVLTGRGDGLGTPRYMAPEQWNGGPASPETDIYAATCVFFECITGAPPYPDADVQVLGELHRAAPIPYGSLPEALRPLVARGMDKEPGRRYENAVEFVSALESLASDAYGADWEKRGLIALGAAAAALATALPLALFGGTALTQGAAIISGTGGAAGHAAGSVAENAGHLGQAAAEFSRQGILAKVGGAKVATGVAGVGGAAAVTAAVLLWPSGPEVGGISRGSVHAYFTRPGLLVGQPHMPAAHTPFIKLDLTVSPTRVRPGTKVRFTMRFTARTPSGGKYASDGSLKCFGEHTKRKDVIADFSFGIGSDDGGEEEPEPAGSEGNVWLYEAAVVPRSGLPQGGGTPIKTVQKHAQESQPYNMDTCAYLSTWVDIHDFTVPVRNSPPPGSYRLAPTNPPRMVEVTRQGTKVSPEVAGGRTEGTLPELTVLPE</sequence>
<name>A0A365H861_9ACTN</name>
<dbReference type="RefSeq" id="WP_111868270.1">
    <property type="nucleotide sequence ID" value="NZ_QLYX01000006.1"/>
</dbReference>
<dbReference type="PANTHER" id="PTHR43289:SF6">
    <property type="entry name" value="SERINE_THREONINE-PROTEIN KINASE NEKL-3"/>
    <property type="match status" value="1"/>
</dbReference>
<feature type="region of interest" description="Disordered" evidence="7">
    <location>
        <begin position="567"/>
        <end position="591"/>
    </location>
</feature>
<dbReference type="Gene3D" id="1.10.510.10">
    <property type="entry name" value="Transferase(Phosphotransferase) domain 1"/>
    <property type="match status" value="1"/>
</dbReference>
<feature type="domain" description="Protein kinase" evidence="8">
    <location>
        <begin position="15"/>
        <end position="263"/>
    </location>
</feature>
<keyword evidence="4" id="KW-0547">Nucleotide-binding</keyword>
<protein>
    <recommendedName>
        <fullName evidence="1">non-specific serine/threonine protein kinase</fullName>
        <ecNumber evidence="1">2.7.11.1</ecNumber>
    </recommendedName>
</protein>
<keyword evidence="6" id="KW-0067">ATP-binding</keyword>
<dbReference type="InterPro" id="IPR008271">
    <property type="entry name" value="Ser/Thr_kinase_AS"/>
</dbReference>
<keyword evidence="10" id="KW-1185">Reference proteome</keyword>
<evidence type="ECO:0000256" key="3">
    <source>
        <dbReference type="ARBA" id="ARBA00022679"/>
    </source>
</evidence>
<dbReference type="AlphaFoldDB" id="A0A365H861"/>
<dbReference type="PANTHER" id="PTHR43289">
    <property type="entry name" value="MITOGEN-ACTIVATED PROTEIN KINASE KINASE KINASE 20-RELATED"/>
    <property type="match status" value="1"/>
</dbReference>
<accession>A0A365H861</accession>
<evidence type="ECO:0000259" key="8">
    <source>
        <dbReference type="PROSITE" id="PS50011"/>
    </source>
</evidence>
<comment type="caution">
    <text evidence="9">The sequence shown here is derived from an EMBL/GenBank/DDBJ whole genome shotgun (WGS) entry which is preliminary data.</text>
</comment>
<dbReference type="EMBL" id="QLYX01000006">
    <property type="protein sequence ID" value="RAY14453.1"/>
    <property type="molecule type" value="Genomic_DNA"/>
</dbReference>
<dbReference type="GO" id="GO:0004674">
    <property type="term" value="F:protein serine/threonine kinase activity"/>
    <property type="evidence" value="ECO:0007669"/>
    <property type="project" value="UniProtKB-KW"/>
</dbReference>
<dbReference type="EC" id="2.7.11.1" evidence="1"/>
<keyword evidence="5" id="KW-0418">Kinase</keyword>
<proteinExistence type="predicted"/>
<dbReference type="Proteomes" id="UP000251891">
    <property type="component" value="Unassembled WGS sequence"/>
</dbReference>
<keyword evidence="3" id="KW-0808">Transferase</keyword>
<evidence type="ECO:0000256" key="4">
    <source>
        <dbReference type="ARBA" id="ARBA00022741"/>
    </source>
</evidence>
<evidence type="ECO:0000256" key="7">
    <source>
        <dbReference type="SAM" id="MobiDB-lite"/>
    </source>
</evidence>
<dbReference type="Gene3D" id="3.30.200.20">
    <property type="entry name" value="Phosphorylase Kinase, domain 1"/>
    <property type="match status" value="1"/>
</dbReference>
<dbReference type="Pfam" id="PF00069">
    <property type="entry name" value="Pkinase"/>
    <property type="match status" value="1"/>
</dbReference>
<evidence type="ECO:0000313" key="10">
    <source>
        <dbReference type="Proteomes" id="UP000251891"/>
    </source>
</evidence>
<keyword evidence="2" id="KW-0723">Serine/threonine-protein kinase</keyword>
<dbReference type="PROSITE" id="PS00108">
    <property type="entry name" value="PROTEIN_KINASE_ST"/>
    <property type="match status" value="1"/>
</dbReference>
<organism evidence="9 10">
    <name type="scientific">Actinomadura craniellae</name>
    <dbReference type="NCBI Taxonomy" id="2231787"/>
    <lineage>
        <taxon>Bacteria</taxon>
        <taxon>Bacillati</taxon>
        <taxon>Actinomycetota</taxon>
        <taxon>Actinomycetes</taxon>
        <taxon>Streptosporangiales</taxon>
        <taxon>Thermomonosporaceae</taxon>
        <taxon>Actinomadura</taxon>
    </lineage>
</organism>
<evidence type="ECO:0000256" key="1">
    <source>
        <dbReference type="ARBA" id="ARBA00012513"/>
    </source>
</evidence>